<keyword evidence="3" id="KW-0274">FAD</keyword>
<evidence type="ECO:0000256" key="5">
    <source>
        <dbReference type="ARBA" id="ARBA00023284"/>
    </source>
</evidence>
<dbReference type="PANTHER" id="PTHR43429">
    <property type="entry name" value="PYRIDINE NUCLEOTIDE-DISULFIDE OXIDOREDUCTASE DOMAIN-CONTAINING"/>
    <property type="match status" value="1"/>
</dbReference>
<dbReference type="SUPFAM" id="SSF51905">
    <property type="entry name" value="FAD/NAD(P)-binding domain"/>
    <property type="match status" value="1"/>
</dbReference>
<evidence type="ECO:0000313" key="7">
    <source>
        <dbReference type="EMBL" id="EHI69152.1"/>
    </source>
</evidence>
<dbReference type="STRING" id="764299.STRIC_1636"/>
<dbReference type="AlphaFoldDB" id="G5K4B6"/>
<dbReference type="Gene3D" id="3.50.50.60">
    <property type="entry name" value="FAD/NAD(P)-binding domain"/>
    <property type="match status" value="2"/>
</dbReference>
<name>G5K4B6_9STRE</name>
<evidence type="ECO:0000256" key="1">
    <source>
        <dbReference type="ARBA" id="ARBA00001974"/>
    </source>
</evidence>
<dbReference type="SUPFAM" id="SSF55424">
    <property type="entry name" value="FAD/NAD-linked reductases, dimerisation (C-terminal) domain"/>
    <property type="match status" value="1"/>
</dbReference>
<accession>G5K4B6</accession>
<sequence length="448" mass="49620">MKDKKTKIVIIGASFAGRACAEKIRDLRYDVDLIVIDQSPQTDYLPNGLNKLYRQDITNLKEAHWASTLNSNYPPLSYLLGQVTRIDNHLKQVTVIDDHGQKQLIAYDSLVCAMGSHGQSSVIKGSNHPQVLTTKSFKDSIAAHKLVQDAQKVLVIGAGLIGLDMADSLSRIGKEVTLIEAADQVDSYQSDQDMVEPLLDAINECGIHLITNQRVKAIVETDNGQLRVETGDSYSWQGDLVFLAINFRPTSDLLSDQVECSLDRTVIVNDHFQTSDPDIYAIGDLIASPLTVLDSTYYFPLISHAIKTGQALAYHLSGISVPKISHSRLVGAHHFGYFRSRVGLTVEEASFYDKVYSVTYQSQLSESFDSPLRIKLIAKKSDGTLLGAQLLSKENHLLLTNQLSQAIFSQLKDQDLASQDFIFSLDDCPLAFHLHQAAIQLFEKRASL</sequence>
<keyword evidence="5" id="KW-0676">Redox-active center</keyword>
<protein>
    <submittedName>
        <fullName evidence="7">Pyridine nucleotide-disulfide oxidoreductase</fullName>
    </submittedName>
</protein>
<dbReference type="Pfam" id="PF07992">
    <property type="entry name" value="Pyr_redox_2"/>
    <property type="match status" value="1"/>
</dbReference>
<evidence type="ECO:0000256" key="3">
    <source>
        <dbReference type="ARBA" id="ARBA00022827"/>
    </source>
</evidence>
<reference evidence="7 8" key="1">
    <citation type="journal article" date="2014" name="Int. J. Syst. Evol. Microbiol.">
        <title>Phylogenomics and the dynamic genome evolution of the genus Streptococcus.</title>
        <authorList>
            <consortium name="The Broad Institute Genome Sequencing Platform"/>
            <person name="Richards V.P."/>
            <person name="Palmer S.R."/>
            <person name="Pavinski Bitar P.D."/>
            <person name="Qin X."/>
            <person name="Weinstock G.M."/>
            <person name="Highlander S.K."/>
            <person name="Town C.D."/>
            <person name="Burne R.A."/>
            <person name="Stanhope M.J."/>
        </authorList>
    </citation>
    <scope>NUCLEOTIDE SEQUENCE [LARGE SCALE GENOMIC DNA]</scope>
    <source>
        <strain evidence="7 8">707-05</strain>
    </source>
</reference>
<dbReference type="PANTHER" id="PTHR43429:SF1">
    <property type="entry name" value="NAD(P)H SULFUR OXIDOREDUCTASE (COA-DEPENDENT)"/>
    <property type="match status" value="1"/>
</dbReference>
<dbReference type="Proteomes" id="UP000003330">
    <property type="component" value="Unassembled WGS sequence"/>
</dbReference>
<comment type="caution">
    <text evidence="7">The sequence shown here is derived from an EMBL/GenBank/DDBJ whole genome shotgun (WGS) entry which is preliminary data.</text>
</comment>
<dbReference type="PRINTS" id="PR00368">
    <property type="entry name" value="FADPNR"/>
</dbReference>
<dbReference type="InterPro" id="IPR023753">
    <property type="entry name" value="FAD/NAD-binding_dom"/>
</dbReference>
<evidence type="ECO:0000313" key="8">
    <source>
        <dbReference type="Proteomes" id="UP000003330"/>
    </source>
</evidence>
<organism evidence="7 8">
    <name type="scientific">Streptococcus ictaluri 707-05</name>
    <dbReference type="NCBI Taxonomy" id="764299"/>
    <lineage>
        <taxon>Bacteria</taxon>
        <taxon>Bacillati</taxon>
        <taxon>Bacillota</taxon>
        <taxon>Bacilli</taxon>
        <taxon>Lactobacillales</taxon>
        <taxon>Streptococcaceae</taxon>
        <taxon>Streptococcus</taxon>
    </lineage>
</organism>
<dbReference type="Gene3D" id="3.30.390.30">
    <property type="match status" value="1"/>
</dbReference>
<comment type="cofactor">
    <cofactor evidence="1">
        <name>FAD</name>
        <dbReference type="ChEBI" id="CHEBI:57692"/>
    </cofactor>
</comment>
<gene>
    <name evidence="7" type="ORF">STRIC_1636</name>
</gene>
<dbReference type="GO" id="GO:0016491">
    <property type="term" value="F:oxidoreductase activity"/>
    <property type="evidence" value="ECO:0007669"/>
    <property type="project" value="UniProtKB-KW"/>
</dbReference>
<dbReference type="PRINTS" id="PR00411">
    <property type="entry name" value="PNDRDTASEI"/>
</dbReference>
<dbReference type="EMBL" id="AEUX02000007">
    <property type="protein sequence ID" value="EHI69152.1"/>
    <property type="molecule type" value="Genomic_DNA"/>
</dbReference>
<dbReference type="InterPro" id="IPR036188">
    <property type="entry name" value="FAD/NAD-bd_sf"/>
</dbReference>
<keyword evidence="2" id="KW-0285">Flavoprotein</keyword>
<dbReference type="OrthoDB" id="9802028at2"/>
<dbReference type="eggNOG" id="COG0446">
    <property type="taxonomic scope" value="Bacteria"/>
</dbReference>
<dbReference type="InterPro" id="IPR050260">
    <property type="entry name" value="FAD-bd_OxRdtase"/>
</dbReference>
<dbReference type="InterPro" id="IPR016156">
    <property type="entry name" value="FAD/NAD-linked_Rdtase_dimer_sf"/>
</dbReference>
<dbReference type="RefSeq" id="WP_008090149.1">
    <property type="nucleotide sequence ID" value="NZ_AEUX02000007.1"/>
</dbReference>
<keyword evidence="4" id="KW-0560">Oxidoreductase</keyword>
<keyword evidence="8" id="KW-1185">Reference proteome</keyword>
<evidence type="ECO:0000256" key="4">
    <source>
        <dbReference type="ARBA" id="ARBA00023002"/>
    </source>
</evidence>
<proteinExistence type="predicted"/>
<evidence type="ECO:0000256" key="2">
    <source>
        <dbReference type="ARBA" id="ARBA00022630"/>
    </source>
</evidence>
<evidence type="ECO:0000259" key="6">
    <source>
        <dbReference type="Pfam" id="PF07992"/>
    </source>
</evidence>
<feature type="domain" description="FAD/NAD(P)-binding" evidence="6">
    <location>
        <begin position="7"/>
        <end position="307"/>
    </location>
</feature>